<protein>
    <submittedName>
        <fullName evidence="3">Uncharacterized protein</fullName>
    </submittedName>
</protein>
<reference evidence="4" key="1">
    <citation type="journal article" date="2019" name="Int. J. Syst. Evol. Microbiol.">
        <title>The Global Catalogue of Microorganisms (GCM) 10K type strain sequencing project: providing services to taxonomists for standard genome sequencing and annotation.</title>
        <authorList>
            <consortium name="The Broad Institute Genomics Platform"/>
            <consortium name="The Broad Institute Genome Sequencing Center for Infectious Disease"/>
            <person name="Wu L."/>
            <person name="Ma J."/>
        </authorList>
    </citation>
    <scope>NUCLEOTIDE SEQUENCE [LARGE SCALE GENOMIC DNA]</scope>
    <source>
        <strain evidence="4">JCM 10083</strain>
    </source>
</reference>
<organism evidence="3 4">
    <name type="scientific">Streptosporangium amethystogenes subsp. fukuiense</name>
    <dbReference type="NCBI Taxonomy" id="698418"/>
    <lineage>
        <taxon>Bacteria</taxon>
        <taxon>Bacillati</taxon>
        <taxon>Actinomycetota</taxon>
        <taxon>Actinomycetes</taxon>
        <taxon>Streptosporangiales</taxon>
        <taxon>Streptosporangiaceae</taxon>
        <taxon>Streptosporangium</taxon>
    </lineage>
</organism>
<evidence type="ECO:0000256" key="1">
    <source>
        <dbReference type="SAM" id="MobiDB-lite"/>
    </source>
</evidence>
<proteinExistence type="predicted"/>
<dbReference type="EMBL" id="JBHTEE010000001">
    <property type="protein sequence ID" value="MFC7606054.1"/>
    <property type="molecule type" value="Genomic_DNA"/>
</dbReference>
<feature type="compositionally biased region" description="Low complexity" evidence="1">
    <location>
        <begin position="35"/>
        <end position="47"/>
    </location>
</feature>
<feature type="signal peptide" evidence="2">
    <location>
        <begin position="1"/>
        <end position="28"/>
    </location>
</feature>
<feature type="chain" id="PRO_5045063871" evidence="2">
    <location>
        <begin position="29"/>
        <end position="109"/>
    </location>
</feature>
<evidence type="ECO:0000256" key="2">
    <source>
        <dbReference type="SAM" id="SignalP"/>
    </source>
</evidence>
<gene>
    <name evidence="3" type="ORF">ACFQVD_38725</name>
</gene>
<feature type="compositionally biased region" description="Gly residues" evidence="1">
    <location>
        <begin position="81"/>
        <end position="91"/>
    </location>
</feature>
<evidence type="ECO:0000313" key="3">
    <source>
        <dbReference type="EMBL" id="MFC7606054.1"/>
    </source>
</evidence>
<comment type="caution">
    <text evidence="3">The sequence shown here is derived from an EMBL/GenBank/DDBJ whole genome shotgun (WGS) entry which is preliminary data.</text>
</comment>
<dbReference type="RefSeq" id="WP_343977388.1">
    <property type="nucleotide sequence ID" value="NZ_BAAAGK010000150.1"/>
</dbReference>
<feature type="compositionally biased region" description="Basic and acidic residues" evidence="1">
    <location>
        <begin position="52"/>
        <end position="67"/>
    </location>
</feature>
<sequence>MSNRILQAIAIGATSVALIGGVAGMAGATPTDPEAAAASPSYTATPSPNKPCQKDKDCKKGYKDGYKAGKSSCKSGEAQGRSGGQGSGGFGEYERGFDLGYDHARARYC</sequence>
<evidence type="ECO:0000313" key="4">
    <source>
        <dbReference type="Proteomes" id="UP001596514"/>
    </source>
</evidence>
<accession>A0ABW2TE64</accession>
<keyword evidence="2" id="KW-0732">Signal</keyword>
<feature type="region of interest" description="Disordered" evidence="1">
    <location>
        <begin position="29"/>
        <end position="96"/>
    </location>
</feature>
<dbReference type="Proteomes" id="UP001596514">
    <property type="component" value="Unassembled WGS sequence"/>
</dbReference>
<name>A0ABW2TE64_9ACTN</name>
<keyword evidence="4" id="KW-1185">Reference proteome</keyword>